<dbReference type="Proteomes" id="UP000325723">
    <property type="component" value="Unassembled WGS sequence"/>
</dbReference>
<proteinExistence type="predicted"/>
<evidence type="ECO:0000313" key="2">
    <source>
        <dbReference type="Proteomes" id="UP000325723"/>
    </source>
</evidence>
<comment type="caution">
    <text evidence="1">The sequence shown here is derived from an EMBL/GenBank/DDBJ whole genome shotgun (WGS) entry which is preliminary data.</text>
</comment>
<reference evidence="1 2" key="1">
    <citation type="submission" date="2019-09" db="EMBL/GenBank/DDBJ databases">
        <authorList>
            <person name="Chandra G."/>
            <person name="Truman W A."/>
        </authorList>
    </citation>
    <scope>NUCLEOTIDE SEQUENCE [LARGE SCALE GENOMIC DNA]</scope>
    <source>
        <strain evidence="1">PS900</strain>
    </source>
</reference>
<name>A0A8H2RRP3_PSEFL</name>
<organism evidence="1 2">
    <name type="scientific">Pseudomonas fluorescens</name>
    <dbReference type="NCBI Taxonomy" id="294"/>
    <lineage>
        <taxon>Bacteria</taxon>
        <taxon>Pseudomonadati</taxon>
        <taxon>Pseudomonadota</taxon>
        <taxon>Gammaproteobacteria</taxon>
        <taxon>Pseudomonadales</taxon>
        <taxon>Pseudomonadaceae</taxon>
        <taxon>Pseudomonas</taxon>
    </lineage>
</organism>
<protein>
    <submittedName>
        <fullName evidence="1">Uncharacterized protein</fullName>
    </submittedName>
</protein>
<sequence length="138" mass="15576">MLDHYKTNPLSRYLDVVCVVGFKTAKKPLARTHWIKSPNTLQTVAHSLNSNGYKIVQVALLSQDQNDWGILIGCDGHILHSNYHPEMASIESLICGSQFGFTVEYIRPPQMRMKGCLSVLLFLRIHLQGEASETLHSR</sequence>
<evidence type="ECO:0000313" key="1">
    <source>
        <dbReference type="EMBL" id="VVO55615.1"/>
    </source>
</evidence>
<dbReference type="AlphaFoldDB" id="A0A8H2RRP3"/>
<dbReference type="EMBL" id="CABVIE010000002">
    <property type="protein sequence ID" value="VVO55615.1"/>
    <property type="molecule type" value="Genomic_DNA"/>
</dbReference>
<gene>
    <name evidence="1" type="ORF">PS900_00522</name>
</gene>
<accession>A0A8H2RRP3</accession>